<sequence length="227" mass="24524">MTLTASKGVSHKWHYTNNADFASKGGKKRKSKVSKTTSQPIKRMQSAPIATSKSAKIFIPYVSSLKSFDCLPRSPAPQLSVPASPPTKYSSHFYGMQETPPLGNTYLPLNFEEVLDSSYARADANSLNMLSPLSAMKSDSSFGGFGSPVIGTPPMCELPGLSDLGLNDLISKTFPLLLTDNLLQDNSMYFKDLFLINPHPADLPALVDFNIDNVAFNSAVPSSALTI</sequence>
<evidence type="ECO:0000256" key="1">
    <source>
        <dbReference type="SAM" id="MobiDB-lite"/>
    </source>
</evidence>
<feature type="region of interest" description="Disordered" evidence="1">
    <location>
        <begin position="20"/>
        <end position="46"/>
    </location>
</feature>
<dbReference type="GeneID" id="25911941"/>
<proteinExistence type="predicted"/>
<evidence type="ECO:0000313" key="3">
    <source>
        <dbReference type="Proteomes" id="UP000054560"/>
    </source>
</evidence>
<dbReference type="AlphaFoldDB" id="A0A0L0FHV5"/>
<evidence type="ECO:0000313" key="2">
    <source>
        <dbReference type="EMBL" id="KNC76051.1"/>
    </source>
</evidence>
<keyword evidence="3" id="KW-1185">Reference proteome</keyword>
<gene>
    <name evidence="2" type="ORF">SARC_11437</name>
</gene>
<name>A0A0L0FHV5_9EUKA</name>
<accession>A0A0L0FHV5</accession>
<dbReference type="RefSeq" id="XP_014149953.1">
    <property type="nucleotide sequence ID" value="XM_014294478.1"/>
</dbReference>
<organism evidence="2 3">
    <name type="scientific">Sphaeroforma arctica JP610</name>
    <dbReference type="NCBI Taxonomy" id="667725"/>
    <lineage>
        <taxon>Eukaryota</taxon>
        <taxon>Ichthyosporea</taxon>
        <taxon>Ichthyophonida</taxon>
        <taxon>Sphaeroforma</taxon>
    </lineage>
</organism>
<dbReference type="EMBL" id="KQ243283">
    <property type="protein sequence ID" value="KNC76051.1"/>
    <property type="molecule type" value="Genomic_DNA"/>
</dbReference>
<protein>
    <submittedName>
        <fullName evidence="2">Uncharacterized protein</fullName>
    </submittedName>
</protein>
<dbReference type="Proteomes" id="UP000054560">
    <property type="component" value="Unassembled WGS sequence"/>
</dbReference>
<reference evidence="2 3" key="1">
    <citation type="submission" date="2011-02" db="EMBL/GenBank/DDBJ databases">
        <title>The Genome Sequence of Sphaeroforma arctica JP610.</title>
        <authorList>
            <consortium name="The Broad Institute Genome Sequencing Platform"/>
            <person name="Russ C."/>
            <person name="Cuomo C."/>
            <person name="Young S.K."/>
            <person name="Zeng Q."/>
            <person name="Gargeya S."/>
            <person name="Alvarado L."/>
            <person name="Berlin A."/>
            <person name="Chapman S.B."/>
            <person name="Chen Z."/>
            <person name="Freedman E."/>
            <person name="Gellesch M."/>
            <person name="Goldberg J."/>
            <person name="Griggs A."/>
            <person name="Gujja S."/>
            <person name="Heilman E."/>
            <person name="Heiman D."/>
            <person name="Howarth C."/>
            <person name="Mehta T."/>
            <person name="Neiman D."/>
            <person name="Pearson M."/>
            <person name="Roberts A."/>
            <person name="Saif S."/>
            <person name="Shea T."/>
            <person name="Shenoy N."/>
            <person name="Sisk P."/>
            <person name="Stolte C."/>
            <person name="Sykes S."/>
            <person name="White J."/>
            <person name="Yandava C."/>
            <person name="Burger G."/>
            <person name="Gray M.W."/>
            <person name="Holland P.W.H."/>
            <person name="King N."/>
            <person name="Lang F.B.F."/>
            <person name="Roger A.J."/>
            <person name="Ruiz-Trillo I."/>
            <person name="Haas B."/>
            <person name="Nusbaum C."/>
            <person name="Birren B."/>
        </authorList>
    </citation>
    <scope>NUCLEOTIDE SEQUENCE [LARGE SCALE GENOMIC DNA]</scope>
    <source>
        <strain evidence="2 3">JP610</strain>
    </source>
</reference>